<evidence type="ECO:0000259" key="5">
    <source>
        <dbReference type="PROSITE" id="PS50977"/>
    </source>
</evidence>
<dbReference type="InterPro" id="IPR009057">
    <property type="entry name" value="Homeodomain-like_sf"/>
</dbReference>
<accession>A0A2A7TYT6</accession>
<feature type="DNA-binding region" description="H-T-H motif" evidence="4">
    <location>
        <begin position="29"/>
        <end position="48"/>
    </location>
</feature>
<dbReference type="GO" id="GO:0003677">
    <property type="term" value="F:DNA binding"/>
    <property type="evidence" value="ECO:0007669"/>
    <property type="project" value="UniProtKB-UniRule"/>
</dbReference>
<evidence type="ECO:0000256" key="2">
    <source>
        <dbReference type="ARBA" id="ARBA00023125"/>
    </source>
</evidence>
<keyword evidence="1" id="KW-0805">Transcription regulation</keyword>
<sequence>MARPLQHDRDEALQQAVILFWRQGYFATSMKDIERALNMRPGSIYASFGSKEVLFTRALACYTQQQIAAYEALLIAHGDPFAATVDFLQQFGQPTPASIPSAVCFLVKSLLEVEGQQDDSLASQVRLHLAAMEAAFYRAFLPVLTEPQARQLAQWLQKEVIGIRIMASQLGDSPALARLVAESVKTLQRWPRSDS</sequence>
<dbReference type="STRING" id="636.AAW15_15810"/>
<evidence type="ECO:0000256" key="4">
    <source>
        <dbReference type="PROSITE-ProRule" id="PRU00335"/>
    </source>
</evidence>
<dbReference type="SUPFAM" id="SSF48498">
    <property type="entry name" value="Tetracyclin repressor-like, C-terminal domain"/>
    <property type="match status" value="1"/>
</dbReference>
<dbReference type="PROSITE" id="PS50977">
    <property type="entry name" value="HTH_TETR_2"/>
    <property type="match status" value="1"/>
</dbReference>
<dbReference type="OrthoDB" id="270177at2"/>
<name>A0A2A7TYT6_EDWTA</name>
<keyword evidence="3" id="KW-0804">Transcription</keyword>
<dbReference type="Gene3D" id="1.10.357.10">
    <property type="entry name" value="Tetracycline Repressor, domain 2"/>
    <property type="match status" value="1"/>
</dbReference>
<organism evidence="6 7">
    <name type="scientific">Edwardsiella tarda</name>
    <dbReference type="NCBI Taxonomy" id="636"/>
    <lineage>
        <taxon>Bacteria</taxon>
        <taxon>Pseudomonadati</taxon>
        <taxon>Pseudomonadota</taxon>
        <taxon>Gammaproteobacteria</taxon>
        <taxon>Enterobacterales</taxon>
        <taxon>Hafniaceae</taxon>
        <taxon>Edwardsiella</taxon>
    </lineage>
</organism>
<dbReference type="Pfam" id="PF00440">
    <property type="entry name" value="TetR_N"/>
    <property type="match status" value="1"/>
</dbReference>
<dbReference type="InterPro" id="IPR036271">
    <property type="entry name" value="Tet_transcr_reg_TetR-rel_C_sf"/>
</dbReference>
<dbReference type="SUPFAM" id="SSF46689">
    <property type="entry name" value="Homeodomain-like"/>
    <property type="match status" value="1"/>
</dbReference>
<dbReference type="AlphaFoldDB" id="A0A2A7TYT6"/>
<evidence type="ECO:0000313" key="6">
    <source>
        <dbReference type="EMBL" id="PEH71143.1"/>
    </source>
</evidence>
<comment type="caution">
    <text evidence="6">The sequence shown here is derived from an EMBL/GenBank/DDBJ whole genome shotgun (WGS) entry which is preliminary data.</text>
</comment>
<dbReference type="RefSeq" id="WP_005280593.1">
    <property type="nucleotide sequence ID" value="NZ_AP028090.1"/>
</dbReference>
<evidence type="ECO:0000256" key="3">
    <source>
        <dbReference type="ARBA" id="ARBA00023163"/>
    </source>
</evidence>
<evidence type="ECO:0000313" key="7">
    <source>
        <dbReference type="Proteomes" id="UP000219788"/>
    </source>
</evidence>
<protein>
    <submittedName>
        <fullName evidence="6">TetR/AcrR family transcriptional regulator</fullName>
    </submittedName>
</protein>
<gene>
    <name evidence="6" type="ORF">CRM76_03885</name>
</gene>
<feature type="domain" description="HTH tetR-type" evidence="5">
    <location>
        <begin position="6"/>
        <end position="66"/>
    </location>
</feature>
<keyword evidence="2 4" id="KW-0238">DNA-binding</keyword>
<dbReference type="InterPro" id="IPR001647">
    <property type="entry name" value="HTH_TetR"/>
</dbReference>
<dbReference type="PANTHER" id="PTHR47506">
    <property type="entry name" value="TRANSCRIPTIONAL REGULATORY PROTEIN"/>
    <property type="match status" value="1"/>
</dbReference>
<evidence type="ECO:0000256" key="1">
    <source>
        <dbReference type="ARBA" id="ARBA00023015"/>
    </source>
</evidence>
<reference evidence="7" key="1">
    <citation type="submission" date="2017-09" db="EMBL/GenBank/DDBJ databases">
        <title>FDA dAtabase for Regulatory Grade micrObial Sequences (FDA-ARGOS): Supporting development and validation of Infectious Disease Dx tests.</title>
        <authorList>
            <person name="Goldberg B."/>
            <person name="Campos J."/>
            <person name="Tallon L."/>
            <person name="Sadzewicz L."/>
            <person name="Ott S."/>
            <person name="Zhao X."/>
            <person name="Nagaraj S."/>
            <person name="Vavikolanu K."/>
            <person name="Aluvathingal J."/>
            <person name="Nadendla S."/>
            <person name="Geyer C."/>
            <person name="Sichtig H."/>
        </authorList>
    </citation>
    <scope>NUCLEOTIDE SEQUENCE [LARGE SCALE GENOMIC DNA]</scope>
    <source>
        <strain evidence="7">FDAARGOS_370</strain>
    </source>
</reference>
<proteinExistence type="predicted"/>
<dbReference type="EMBL" id="PDDV01000013">
    <property type="protein sequence ID" value="PEH71143.1"/>
    <property type="molecule type" value="Genomic_DNA"/>
</dbReference>
<dbReference type="Proteomes" id="UP000219788">
    <property type="component" value="Unassembled WGS sequence"/>
</dbReference>
<dbReference type="PANTHER" id="PTHR47506:SF8">
    <property type="entry name" value="REPRESSOR OF PUTATIVE XENOBIOTIC REDUCTASE TETR FAMILY-RELATED"/>
    <property type="match status" value="1"/>
</dbReference>